<evidence type="ECO:0000256" key="8">
    <source>
        <dbReference type="ARBA" id="ARBA00022848"/>
    </source>
</evidence>
<evidence type="ECO:0000256" key="9">
    <source>
        <dbReference type="ARBA" id="ARBA00023002"/>
    </source>
</evidence>
<comment type="cofactor">
    <cofactor evidence="1 13">
        <name>heme</name>
        <dbReference type="ChEBI" id="CHEBI:30413"/>
    </cofactor>
</comment>
<dbReference type="PANTHER" id="PTHR24292">
    <property type="entry name" value="CYTOCHROME P450"/>
    <property type="match status" value="1"/>
</dbReference>
<evidence type="ECO:0000256" key="4">
    <source>
        <dbReference type="ARBA" id="ARBA00010617"/>
    </source>
</evidence>
<dbReference type="Pfam" id="PF00067">
    <property type="entry name" value="p450"/>
    <property type="match status" value="4"/>
</dbReference>
<dbReference type="InterPro" id="IPR001128">
    <property type="entry name" value="Cyt_P450"/>
</dbReference>
<dbReference type="PROSITE" id="PS00086">
    <property type="entry name" value="CYTOCHROME_P450"/>
    <property type="match status" value="1"/>
</dbReference>
<evidence type="ECO:0000313" key="16">
    <source>
        <dbReference type="Proteomes" id="UP000008237"/>
    </source>
</evidence>
<dbReference type="OrthoDB" id="2789670at2759"/>
<dbReference type="GO" id="GO:0016705">
    <property type="term" value="F:oxidoreductase activity, acting on paired donors, with incorporation or reduction of molecular oxygen"/>
    <property type="evidence" value="ECO:0007669"/>
    <property type="project" value="InterPro"/>
</dbReference>
<evidence type="ECO:0000256" key="1">
    <source>
        <dbReference type="ARBA" id="ARBA00001971"/>
    </source>
</evidence>
<dbReference type="FunFam" id="1.10.630.10:FF:000042">
    <property type="entry name" value="Cytochrome P450"/>
    <property type="match status" value="1"/>
</dbReference>
<dbReference type="PRINTS" id="PR00463">
    <property type="entry name" value="EP450I"/>
</dbReference>
<evidence type="ECO:0000256" key="10">
    <source>
        <dbReference type="ARBA" id="ARBA00023004"/>
    </source>
</evidence>
<keyword evidence="16" id="KW-1185">Reference proteome</keyword>
<keyword evidence="8" id="KW-0492">Microsome</keyword>
<keyword evidence="6 13" id="KW-0479">Metal-binding</keyword>
<evidence type="ECO:0000256" key="3">
    <source>
        <dbReference type="ARBA" id="ARBA00004406"/>
    </source>
</evidence>
<keyword evidence="9" id="KW-0560">Oxidoreductase</keyword>
<dbReference type="InterPro" id="IPR017972">
    <property type="entry name" value="Cyt_P450_CS"/>
</dbReference>
<dbReference type="PANTHER" id="PTHR24292:SF54">
    <property type="entry name" value="CYP9F3-RELATED"/>
    <property type="match status" value="1"/>
</dbReference>
<dbReference type="PRINTS" id="PR00385">
    <property type="entry name" value="P450"/>
</dbReference>
<keyword evidence="14" id="KW-1133">Transmembrane helix</keyword>
<dbReference type="Proteomes" id="UP000008237">
    <property type="component" value="Unassembled WGS sequence"/>
</dbReference>
<evidence type="ECO:0000256" key="6">
    <source>
        <dbReference type="ARBA" id="ARBA00022723"/>
    </source>
</evidence>
<feature type="transmembrane region" description="Helical" evidence="14">
    <location>
        <begin position="720"/>
        <end position="744"/>
    </location>
</feature>
<accession>E2C4W3</accession>
<organism evidence="16">
    <name type="scientific">Harpegnathos saltator</name>
    <name type="common">Jerdon's jumping ant</name>
    <dbReference type="NCBI Taxonomy" id="610380"/>
    <lineage>
        <taxon>Eukaryota</taxon>
        <taxon>Metazoa</taxon>
        <taxon>Ecdysozoa</taxon>
        <taxon>Arthropoda</taxon>
        <taxon>Hexapoda</taxon>
        <taxon>Insecta</taxon>
        <taxon>Pterygota</taxon>
        <taxon>Neoptera</taxon>
        <taxon>Endopterygota</taxon>
        <taxon>Hymenoptera</taxon>
        <taxon>Apocrita</taxon>
        <taxon>Aculeata</taxon>
        <taxon>Formicoidea</taxon>
        <taxon>Formicidae</taxon>
        <taxon>Ponerinae</taxon>
        <taxon>Ponerini</taxon>
        <taxon>Harpegnathos</taxon>
    </lineage>
</organism>
<keyword evidence="11" id="KW-0503">Monooxygenase</keyword>
<evidence type="ECO:0000256" key="13">
    <source>
        <dbReference type="PIRSR" id="PIRSR602401-1"/>
    </source>
</evidence>
<dbReference type="GO" id="GO:0004497">
    <property type="term" value="F:monooxygenase activity"/>
    <property type="evidence" value="ECO:0007669"/>
    <property type="project" value="UniProtKB-KW"/>
</dbReference>
<dbReference type="OMA" id="LMFQPIH"/>
<feature type="transmembrane region" description="Helical" evidence="14">
    <location>
        <begin position="591"/>
        <end position="611"/>
    </location>
</feature>
<dbReference type="InParanoid" id="E2C4W3"/>
<dbReference type="Gene3D" id="1.10.630.10">
    <property type="entry name" value="Cytochrome P450"/>
    <property type="match status" value="4"/>
</dbReference>
<evidence type="ECO:0000256" key="5">
    <source>
        <dbReference type="ARBA" id="ARBA00022617"/>
    </source>
</evidence>
<keyword evidence="5 13" id="KW-0349">Heme</keyword>
<evidence type="ECO:0000313" key="15">
    <source>
        <dbReference type="EMBL" id="EFN77021.1"/>
    </source>
</evidence>
<dbReference type="InterPro" id="IPR036396">
    <property type="entry name" value="Cyt_P450_sf"/>
</dbReference>
<name>E2C4W3_HARSA</name>
<comment type="subcellular location">
    <subcellularLocation>
        <location evidence="3">Endoplasmic reticulum membrane</location>
        <topology evidence="3">Peripheral membrane protein</topology>
    </subcellularLocation>
    <subcellularLocation>
        <location evidence="2">Microsome membrane</location>
        <topology evidence="2">Peripheral membrane protein</topology>
    </subcellularLocation>
</comment>
<dbReference type="GO" id="GO:0005789">
    <property type="term" value="C:endoplasmic reticulum membrane"/>
    <property type="evidence" value="ECO:0007669"/>
    <property type="project" value="UniProtKB-SubCell"/>
</dbReference>
<evidence type="ECO:0000256" key="7">
    <source>
        <dbReference type="ARBA" id="ARBA00022824"/>
    </source>
</evidence>
<proteinExistence type="inferred from homology"/>
<dbReference type="GO" id="GO:0020037">
    <property type="term" value="F:heme binding"/>
    <property type="evidence" value="ECO:0007669"/>
    <property type="project" value="InterPro"/>
</dbReference>
<keyword evidence="14" id="KW-0812">Transmembrane</keyword>
<gene>
    <name evidence="15" type="ORF">EAI_13271</name>
</gene>
<reference evidence="15 16" key="1">
    <citation type="journal article" date="2010" name="Science">
        <title>Genomic comparison of the ants Camponotus floridanus and Harpegnathos saltator.</title>
        <authorList>
            <person name="Bonasio R."/>
            <person name="Zhang G."/>
            <person name="Ye C."/>
            <person name="Mutti N.S."/>
            <person name="Fang X."/>
            <person name="Qin N."/>
            <person name="Donahue G."/>
            <person name="Yang P."/>
            <person name="Li Q."/>
            <person name="Li C."/>
            <person name="Zhang P."/>
            <person name="Huang Z."/>
            <person name="Berger S.L."/>
            <person name="Reinberg D."/>
            <person name="Wang J."/>
            <person name="Liebig J."/>
        </authorList>
    </citation>
    <scope>NUCLEOTIDE SEQUENCE [LARGE SCALE GENOMIC DNA]</scope>
    <source>
        <strain evidence="15 16">R22 G/1</strain>
    </source>
</reference>
<dbReference type="SUPFAM" id="SSF48264">
    <property type="entry name" value="Cytochrome P450"/>
    <property type="match status" value="5"/>
</dbReference>
<dbReference type="CDD" id="cd11056">
    <property type="entry name" value="CYP6-like"/>
    <property type="match status" value="1"/>
</dbReference>
<evidence type="ECO:0000256" key="14">
    <source>
        <dbReference type="SAM" id="Phobius"/>
    </source>
</evidence>
<dbReference type="AlphaFoldDB" id="E2C4W3"/>
<dbReference type="EMBL" id="GL452660">
    <property type="protein sequence ID" value="EFN77021.1"/>
    <property type="molecule type" value="Genomic_DNA"/>
</dbReference>
<sequence length="1228" mass="143323">MKHGVPYKPSLGISWNLILQRMHFADYCQYIYNYVPDAKYIGLMDMSTPVVLLRDPELIKDVMVKDFEHFPDHKTFSNEEFTYWMKRGVPHILSFGMFWTMFLRRLNFAEYCQYLYNYMPDAKYIGLMSMGTPLVLLRDPELIKNVMVKDFEHFPDHKTFLNEEVDPLFCKNIFSLRGNRWKEMRSTLSPSFTASKMKVMFELVSKCSCEFTKYLSDHPERCSSIDAKEAFRRYTTDVIATSAFGISVNSMKDRNNEFFIKGLDISKTNNFKTIFTEFNLFIYNHVSDAKYIGLWDMATPLVLLRDPELIKDVMVKDFEHFPDHKGFASEEVDPLFGKNVFSLRGNRWKEMRTTLSPSFTASKMKVMFELVSKCSYEFAEYLADHPELCSSIDTKESFRRYTTDHIYWKKRGVPQIRGIPGMKVGWKLLLQRINFTEYSQFIYNDVPDAKYIGHMDMATPVVFLRDPELIKDVMVKDFEHFPDHRSFASEEVDPLFDKNVFALRGNRWKEMRNTLSPSFTASKMKIMFELVSKCSCEFAEYLADHPEQCASIDTKEAFRRYTTDRHSYSFSGSLITMESSSFSLSLFSSPFALLLTTLVTIGVLKVIAYLYHQHMYWKKRGVPQIRTIVGLEIFWKLLLRRISFTEHNQFIYNYVPDAKYIGLMSMATPLVLLRDPELIKDVMVKDFEHFPDHKSIASEEVDPLFDSLITMESLFLSSSFLSPLAILLTTLVIIIVLKVIAFVYHQQTYWKKRNVPYIHTIPSMKISLRALLRHIDFTEYNQFIYNYVSDAKYIGLMSLNTPLVLLRDPELIKDVMVKDFEHFPDHKSILSEEVEPLFSRNVVALRGNRWKEMRNTLSPSFTASKMKIMFELVSKCSCEFAEYLADHPELCSSIDTKEAFRRYTTDVIATSAFGISVNSMKDRDNEFFIRGIEATTFSGFKMMLKFIFIRVCPRLTKMLGISVFSSVTSQFFKRIVAEAIRVRDEQGIVRPDMIHLLMQARDKKGPNVHEVTLDDIVAQAFIFFLAGFDTSATLMCFLAHELAVHRDIQDRLWEEVEKHFAEGNGEITYEAMSKMVYMDMVVSEALRKYPPAAFIDRLCVKKYELPPAKAGYKNVVIEPDFMMLMPVYALHHDSKYFSNPSKFDPERFSDENKDNIVPYTYMPFGHGPRKCIGNRFALMETKLLVAYLLRRFIFKTTEKTVEPIVFDKKQFSLQPEGGFWIGLEKRQK</sequence>
<dbReference type="InterPro" id="IPR002401">
    <property type="entry name" value="Cyt_P450_E_grp-I"/>
</dbReference>
<evidence type="ECO:0000256" key="12">
    <source>
        <dbReference type="ARBA" id="ARBA00023136"/>
    </source>
</evidence>
<keyword evidence="10 13" id="KW-0408">Iron</keyword>
<keyword evidence="12 14" id="KW-0472">Membrane</keyword>
<evidence type="ECO:0000256" key="11">
    <source>
        <dbReference type="ARBA" id="ARBA00023033"/>
    </source>
</evidence>
<evidence type="ECO:0000256" key="2">
    <source>
        <dbReference type="ARBA" id="ARBA00004174"/>
    </source>
</evidence>
<comment type="similarity">
    <text evidence="4">Belongs to the cytochrome P450 family.</text>
</comment>
<keyword evidence="7" id="KW-0256">Endoplasmic reticulum</keyword>
<protein>
    <submittedName>
        <fullName evidence="15">Cytochrome P450 9e2</fullName>
    </submittedName>
</protein>
<dbReference type="InterPro" id="IPR050476">
    <property type="entry name" value="Insect_CytP450_Detox"/>
</dbReference>
<dbReference type="GO" id="GO:0005506">
    <property type="term" value="F:iron ion binding"/>
    <property type="evidence" value="ECO:0007669"/>
    <property type="project" value="InterPro"/>
</dbReference>
<feature type="binding site" description="axial binding residue" evidence="13">
    <location>
        <position position="1171"/>
    </location>
    <ligand>
        <name>heme</name>
        <dbReference type="ChEBI" id="CHEBI:30413"/>
    </ligand>
    <ligandPart>
        <name>Fe</name>
        <dbReference type="ChEBI" id="CHEBI:18248"/>
    </ligandPart>
</feature>